<gene>
    <name evidence="1" type="ORF">DesfrDRAFT_0048</name>
</gene>
<sequence>MARLLAWPNRLDAPEVLLSGGNWAIGLENLQDMRLSKVSRSGDLDMASTRFRVDFGVERTIQAVAVIGHNADLDGRVRLTGYNDADFSDLAYDSGWLDLYPPLFSPSDLEWEDENWWSGRISSEDLGEDVRTYVRILEQQFLRYWQWEFDNRTNPAGYLDIGRVFMGPGWVPAGKMTRTPTLAAETDTVVVRSLAGSIYSRRRKSRRVAQFRIERMDQVEGTNRALRLALDRGLDRDILVCLDTDEELLGQQWSLYGILRNIDSSPLEFSGVEDTAMNFQVEQITG</sequence>
<keyword evidence="2" id="KW-1185">Reference proteome</keyword>
<reference evidence="1 2" key="1">
    <citation type="submission" date="2010-08" db="EMBL/GenBank/DDBJ databases">
        <title>The draft genome of Desulfovibrio fructosovorans JJ.</title>
        <authorList>
            <consortium name="US DOE Joint Genome Institute (JGI-PGF)"/>
            <person name="Lucas S."/>
            <person name="Copeland A."/>
            <person name="Lapidus A."/>
            <person name="Cheng J.-F."/>
            <person name="Bruce D."/>
            <person name="Goodwin L."/>
            <person name="Pitluck S."/>
            <person name="Land M.L."/>
            <person name="Hauser L."/>
            <person name="Chang Y.-J."/>
            <person name="Jeffries C."/>
            <person name="Wall J.D."/>
            <person name="Stahl D.A."/>
            <person name="Arkin A.P."/>
            <person name="Dehal P."/>
            <person name="Stolyar S.M."/>
            <person name="Hazen T.C."/>
            <person name="Woyke T.J."/>
        </authorList>
    </citation>
    <scope>NUCLEOTIDE SEQUENCE [LARGE SCALE GENOMIC DNA]</scope>
    <source>
        <strain evidence="1 2">JJ</strain>
    </source>
</reference>
<accession>E1JQZ9</accession>
<dbReference type="STRING" id="596151.DesfrDRAFT_0048"/>
<dbReference type="eggNOG" id="ENOG5033EVJ">
    <property type="taxonomic scope" value="Bacteria"/>
</dbReference>
<dbReference type="AlphaFoldDB" id="E1JQZ9"/>
<comment type="caution">
    <text evidence="1">The sequence shown here is derived from an EMBL/GenBank/DDBJ whole genome shotgun (WGS) entry which is preliminary data.</text>
</comment>
<name>E1JQZ9_SOLFR</name>
<dbReference type="Proteomes" id="UP000006250">
    <property type="component" value="Unassembled WGS sequence"/>
</dbReference>
<evidence type="ECO:0000313" key="1">
    <source>
        <dbReference type="EMBL" id="EFL53000.1"/>
    </source>
</evidence>
<dbReference type="OrthoDB" id="977800at2"/>
<dbReference type="EMBL" id="AECZ01000001">
    <property type="protein sequence ID" value="EFL53000.1"/>
    <property type="molecule type" value="Genomic_DNA"/>
</dbReference>
<dbReference type="RefSeq" id="WP_005989978.1">
    <property type="nucleotide sequence ID" value="NZ_AECZ01000001.1"/>
</dbReference>
<organism evidence="1 2">
    <name type="scientific">Solidesulfovibrio fructosivorans JJ]</name>
    <dbReference type="NCBI Taxonomy" id="596151"/>
    <lineage>
        <taxon>Bacteria</taxon>
        <taxon>Pseudomonadati</taxon>
        <taxon>Thermodesulfobacteriota</taxon>
        <taxon>Desulfovibrionia</taxon>
        <taxon>Desulfovibrionales</taxon>
        <taxon>Desulfovibrionaceae</taxon>
        <taxon>Solidesulfovibrio</taxon>
    </lineage>
</organism>
<protein>
    <submittedName>
        <fullName evidence="1">Uncharacterized protein</fullName>
    </submittedName>
</protein>
<proteinExistence type="predicted"/>
<evidence type="ECO:0000313" key="2">
    <source>
        <dbReference type="Proteomes" id="UP000006250"/>
    </source>
</evidence>